<keyword evidence="3" id="KW-1185">Reference proteome</keyword>
<dbReference type="Gramene" id="AET1Gv21012200.28">
    <property type="protein sequence ID" value="AET1Gv21012200.28"/>
    <property type="gene ID" value="AET1Gv21012200"/>
</dbReference>
<accession>A0A453A207</accession>
<reference evidence="2" key="4">
    <citation type="submission" date="2019-03" db="UniProtKB">
        <authorList>
            <consortium name="EnsemblPlants"/>
        </authorList>
    </citation>
    <scope>IDENTIFICATION</scope>
</reference>
<evidence type="ECO:0000256" key="1">
    <source>
        <dbReference type="SAM" id="Phobius"/>
    </source>
</evidence>
<feature type="transmembrane region" description="Helical" evidence="1">
    <location>
        <begin position="71"/>
        <end position="90"/>
    </location>
</feature>
<dbReference type="Gramene" id="AET1Gv21012200.22">
    <property type="protein sequence ID" value="AET1Gv21012200.22"/>
    <property type="gene ID" value="AET1Gv21012200"/>
</dbReference>
<keyword evidence="1" id="KW-1133">Transmembrane helix</keyword>
<proteinExistence type="predicted"/>
<keyword evidence="1" id="KW-0472">Membrane</keyword>
<dbReference type="Gramene" id="AET1Gv21012200.25">
    <property type="protein sequence ID" value="AET1Gv21012200.25"/>
    <property type="gene ID" value="AET1Gv21012200"/>
</dbReference>
<dbReference type="EnsemblPlants" id="AET1Gv21012200.28">
    <property type="protein sequence ID" value="AET1Gv21012200.28"/>
    <property type="gene ID" value="AET1Gv21012200"/>
</dbReference>
<dbReference type="EnsemblPlants" id="AET1Gv21012200.27">
    <property type="protein sequence ID" value="AET1Gv21012200.27"/>
    <property type="gene ID" value="AET1Gv21012200"/>
</dbReference>
<protein>
    <submittedName>
        <fullName evidence="2">Uncharacterized protein</fullName>
    </submittedName>
</protein>
<reference evidence="2" key="3">
    <citation type="journal article" date="2017" name="Nature">
        <title>Genome sequence of the progenitor of the wheat D genome Aegilops tauschii.</title>
        <authorList>
            <person name="Luo M.C."/>
            <person name="Gu Y.Q."/>
            <person name="Puiu D."/>
            <person name="Wang H."/>
            <person name="Twardziok S.O."/>
            <person name="Deal K.R."/>
            <person name="Huo N."/>
            <person name="Zhu T."/>
            <person name="Wang L."/>
            <person name="Wang Y."/>
            <person name="McGuire P.E."/>
            <person name="Liu S."/>
            <person name="Long H."/>
            <person name="Ramasamy R.K."/>
            <person name="Rodriguez J.C."/>
            <person name="Van S.L."/>
            <person name="Yuan L."/>
            <person name="Wang Z."/>
            <person name="Xia Z."/>
            <person name="Xiao L."/>
            <person name="Anderson O.D."/>
            <person name="Ouyang S."/>
            <person name="Liang Y."/>
            <person name="Zimin A.V."/>
            <person name="Pertea G."/>
            <person name="Qi P."/>
            <person name="Bennetzen J.L."/>
            <person name="Dai X."/>
            <person name="Dawson M.W."/>
            <person name="Muller H.G."/>
            <person name="Kugler K."/>
            <person name="Rivarola-Duarte L."/>
            <person name="Spannagl M."/>
            <person name="Mayer K.F.X."/>
            <person name="Lu F.H."/>
            <person name="Bevan M.W."/>
            <person name="Leroy P."/>
            <person name="Li P."/>
            <person name="You F.M."/>
            <person name="Sun Q."/>
            <person name="Liu Z."/>
            <person name="Lyons E."/>
            <person name="Wicker T."/>
            <person name="Salzberg S.L."/>
            <person name="Devos K.M."/>
            <person name="Dvorak J."/>
        </authorList>
    </citation>
    <scope>NUCLEOTIDE SEQUENCE [LARGE SCALE GENOMIC DNA]</scope>
    <source>
        <strain evidence="2">cv. AL8/78</strain>
    </source>
</reference>
<dbReference type="EnsemblPlants" id="AET1Gv21012200.25">
    <property type="protein sequence ID" value="AET1Gv21012200.25"/>
    <property type="gene ID" value="AET1Gv21012200"/>
</dbReference>
<evidence type="ECO:0000313" key="2">
    <source>
        <dbReference type="EnsemblPlants" id="AET1Gv21012200.21"/>
    </source>
</evidence>
<dbReference type="Gramene" id="AET1Gv21012200.24">
    <property type="protein sequence ID" value="AET1Gv21012200.24"/>
    <property type="gene ID" value="AET1Gv21012200"/>
</dbReference>
<dbReference type="EnsemblPlants" id="AET1Gv21012200.26">
    <property type="protein sequence ID" value="AET1Gv21012200.26"/>
    <property type="gene ID" value="AET1Gv21012200"/>
</dbReference>
<dbReference type="EnsemblPlants" id="AET1Gv21012200.24">
    <property type="protein sequence ID" value="AET1Gv21012200.24"/>
    <property type="gene ID" value="AET1Gv21012200"/>
</dbReference>
<reference evidence="2" key="5">
    <citation type="journal article" date="2021" name="G3 (Bethesda)">
        <title>Aegilops tauschii genome assembly Aet v5.0 features greater sequence contiguity and improved annotation.</title>
        <authorList>
            <person name="Wang L."/>
            <person name="Zhu T."/>
            <person name="Rodriguez J.C."/>
            <person name="Deal K.R."/>
            <person name="Dubcovsky J."/>
            <person name="McGuire P.E."/>
            <person name="Lux T."/>
            <person name="Spannagl M."/>
            <person name="Mayer K.F.X."/>
            <person name="Baldrich P."/>
            <person name="Meyers B.C."/>
            <person name="Huo N."/>
            <person name="Gu Y.Q."/>
            <person name="Zhou H."/>
            <person name="Devos K.M."/>
            <person name="Bennetzen J.L."/>
            <person name="Unver T."/>
            <person name="Budak H."/>
            <person name="Gulick P.J."/>
            <person name="Galiba G."/>
            <person name="Kalapos B."/>
            <person name="Nelson D.R."/>
            <person name="Li P."/>
            <person name="You F.M."/>
            <person name="Luo M.C."/>
            <person name="Dvorak J."/>
        </authorList>
    </citation>
    <scope>NUCLEOTIDE SEQUENCE [LARGE SCALE GENOMIC DNA]</scope>
    <source>
        <strain evidence="2">cv. AL8/78</strain>
    </source>
</reference>
<name>A0A453A207_AEGTS</name>
<organism evidence="2 3">
    <name type="scientific">Aegilops tauschii subsp. strangulata</name>
    <name type="common">Goatgrass</name>
    <dbReference type="NCBI Taxonomy" id="200361"/>
    <lineage>
        <taxon>Eukaryota</taxon>
        <taxon>Viridiplantae</taxon>
        <taxon>Streptophyta</taxon>
        <taxon>Embryophyta</taxon>
        <taxon>Tracheophyta</taxon>
        <taxon>Spermatophyta</taxon>
        <taxon>Magnoliopsida</taxon>
        <taxon>Liliopsida</taxon>
        <taxon>Poales</taxon>
        <taxon>Poaceae</taxon>
        <taxon>BOP clade</taxon>
        <taxon>Pooideae</taxon>
        <taxon>Triticodae</taxon>
        <taxon>Triticeae</taxon>
        <taxon>Triticinae</taxon>
        <taxon>Aegilops</taxon>
    </lineage>
</organism>
<dbReference type="Gramene" id="AET1Gv21012200.26">
    <property type="protein sequence ID" value="AET1Gv21012200.26"/>
    <property type="gene ID" value="AET1Gv21012200"/>
</dbReference>
<dbReference type="EnsemblPlants" id="AET1Gv21012200.21">
    <property type="protein sequence ID" value="AET1Gv21012200.21"/>
    <property type="gene ID" value="AET1Gv21012200"/>
</dbReference>
<sequence>MCIYVKKVYDSFCYDIHNSKMCCLFLVSIVCFLCLSYAHRATVTTCLVLTRLYFWSTTLCLEWCLFVYRRLVLYIDLYLCSLFMLLINLCRPRLDRIVLPIILLFPVEYDVLRSLFFVRISVPCVCWPFHGYSNYHDCYVFFGLFMVIP</sequence>
<reference evidence="3" key="1">
    <citation type="journal article" date="2014" name="Science">
        <title>Ancient hybridizations among the ancestral genomes of bread wheat.</title>
        <authorList>
            <consortium name="International Wheat Genome Sequencing Consortium,"/>
            <person name="Marcussen T."/>
            <person name="Sandve S.R."/>
            <person name="Heier L."/>
            <person name="Spannagl M."/>
            <person name="Pfeifer M."/>
            <person name="Jakobsen K.S."/>
            <person name="Wulff B.B."/>
            <person name="Steuernagel B."/>
            <person name="Mayer K.F."/>
            <person name="Olsen O.A."/>
        </authorList>
    </citation>
    <scope>NUCLEOTIDE SEQUENCE [LARGE SCALE GENOMIC DNA]</scope>
    <source>
        <strain evidence="3">cv. AL8/78</strain>
    </source>
</reference>
<dbReference type="Proteomes" id="UP000015105">
    <property type="component" value="Chromosome 1D"/>
</dbReference>
<evidence type="ECO:0000313" key="3">
    <source>
        <dbReference type="Proteomes" id="UP000015105"/>
    </source>
</evidence>
<keyword evidence="1" id="KW-0812">Transmembrane</keyword>
<reference evidence="3" key="2">
    <citation type="journal article" date="2017" name="Nat. Plants">
        <title>The Aegilops tauschii genome reveals multiple impacts of transposons.</title>
        <authorList>
            <person name="Zhao G."/>
            <person name="Zou C."/>
            <person name="Li K."/>
            <person name="Wang K."/>
            <person name="Li T."/>
            <person name="Gao L."/>
            <person name="Zhang X."/>
            <person name="Wang H."/>
            <person name="Yang Z."/>
            <person name="Liu X."/>
            <person name="Jiang W."/>
            <person name="Mao L."/>
            <person name="Kong X."/>
            <person name="Jiao Y."/>
            <person name="Jia J."/>
        </authorList>
    </citation>
    <scope>NUCLEOTIDE SEQUENCE [LARGE SCALE GENOMIC DNA]</scope>
    <source>
        <strain evidence="3">cv. AL8/78</strain>
    </source>
</reference>
<dbReference type="Gramene" id="AET1Gv21012200.27">
    <property type="protein sequence ID" value="AET1Gv21012200.27"/>
    <property type="gene ID" value="AET1Gv21012200"/>
</dbReference>
<dbReference type="EnsemblPlants" id="AET1Gv21012200.22">
    <property type="protein sequence ID" value="AET1Gv21012200.22"/>
    <property type="gene ID" value="AET1Gv21012200"/>
</dbReference>
<dbReference type="AlphaFoldDB" id="A0A453A207"/>
<dbReference type="Gramene" id="AET1Gv21012200.21">
    <property type="protein sequence ID" value="AET1Gv21012200.21"/>
    <property type="gene ID" value="AET1Gv21012200"/>
</dbReference>